<reference evidence="1" key="1">
    <citation type="journal article" date="2021" name="Proc. Natl. Acad. Sci. U.S.A.">
        <title>A Catalog of Tens of Thousands of Viruses from Human Metagenomes Reveals Hidden Associations with Chronic Diseases.</title>
        <authorList>
            <person name="Tisza M.J."/>
            <person name="Buck C.B."/>
        </authorList>
    </citation>
    <scope>NUCLEOTIDE SEQUENCE</scope>
    <source>
        <strain evidence="1">CtQYc56</strain>
    </source>
</reference>
<dbReference type="EMBL" id="BK015547">
    <property type="protein sequence ID" value="DAE12312.1"/>
    <property type="molecule type" value="Genomic_DNA"/>
</dbReference>
<proteinExistence type="predicted"/>
<organism evidence="1">
    <name type="scientific">Myoviridae sp. ctQYc56</name>
    <dbReference type="NCBI Taxonomy" id="2825100"/>
    <lineage>
        <taxon>Viruses</taxon>
        <taxon>Duplodnaviria</taxon>
        <taxon>Heunggongvirae</taxon>
        <taxon>Uroviricota</taxon>
        <taxon>Caudoviricetes</taxon>
    </lineage>
</organism>
<protein>
    <submittedName>
        <fullName evidence="1">Putative thiosugar synthase, ThiS/MoaD family beta barrel, protein-protein complex.6A</fullName>
    </submittedName>
</protein>
<sequence>MSKNVEALKELGAKIIGGKTTAADIKGNTIAEVLHFIAENYPQTKTGE</sequence>
<evidence type="ECO:0000313" key="1">
    <source>
        <dbReference type="EMBL" id="DAE12312.1"/>
    </source>
</evidence>
<accession>A0A8S5Q007</accession>
<name>A0A8S5Q007_9CAUD</name>